<sequence>NIKINNVEDDGSNIHQTVNIDNHNNIANVNQYNGMDSWNTVWDFNRDLFAIRLLSKRACVISRMNRDLVPSLDHLNKVSQEMQNFNVPPPRSLTFSVTNSRVKNLSQFGKRIEALCKEIPTFYAQESQ</sequence>
<accession>A0A8T2J6U6</accession>
<dbReference type="AlphaFoldDB" id="A0A8T2J6U6"/>
<dbReference type="SMART" id="SM01039">
    <property type="entry name" value="BRICHOS"/>
    <property type="match status" value="1"/>
</dbReference>
<organism evidence="3 4">
    <name type="scientific">Hymenochirus boettgeri</name>
    <name type="common">Congo dwarf clawed frog</name>
    <dbReference type="NCBI Taxonomy" id="247094"/>
    <lineage>
        <taxon>Eukaryota</taxon>
        <taxon>Metazoa</taxon>
        <taxon>Chordata</taxon>
        <taxon>Craniata</taxon>
        <taxon>Vertebrata</taxon>
        <taxon>Euteleostomi</taxon>
        <taxon>Amphibia</taxon>
        <taxon>Batrachia</taxon>
        <taxon>Anura</taxon>
        <taxon>Pipoidea</taxon>
        <taxon>Pipidae</taxon>
        <taxon>Pipinae</taxon>
        <taxon>Hymenochirus</taxon>
    </lineage>
</organism>
<keyword evidence="4" id="KW-1185">Reference proteome</keyword>
<dbReference type="Pfam" id="PF04089">
    <property type="entry name" value="BRICHOS"/>
    <property type="match status" value="1"/>
</dbReference>
<evidence type="ECO:0000313" key="4">
    <source>
        <dbReference type="Proteomes" id="UP000812440"/>
    </source>
</evidence>
<dbReference type="OrthoDB" id="8674753at2759"/>
<feature type="non-terminal residue" evidence="3">
    <location>
        <position position="1"/>
    </location>
</feature>
<dbReference type="Proteomes" id="UP000812440">
    <property type="component" value="Chromosome 3"/>
</dbReference>
<dbReference type="EMBL" id="JAACNH010000006">
    <property type="protein sequence ID" value="KAG8440909.1"/>
    <property type="molecule type" value="Genomic_DNA"/>
</dbReference>
<evidence type="ECO:0000259" key="2">
    <source>
        <dbReference type="PROSITE" id="PS50869"/>
    </source>
</evidence>
<feature type="non-terminal residue" evidence="3">
    <location>
        <position position="128"/>
    </location>
</feature>
<evidence type="ECO:0000256" key="1">
    <source>
        <dbReference type="ARBA" id="ARBA00023157"/>
    </source>
</evidence>
<keyword evidence="1" id="KW-1015">Disulfide bond</keyword>
<comment type="caution">
    <text evidence="3">The sequence shown here is derived from an EMBL/GenBank/DDBJ whole genome shotgun (WGS) entry which is preliminary data.</text>
</comment>
<dbReference type="PROSITE" id="PS50869">
    <property type="entry name" value="BRICHOS"/>
    <property type="match status" value="1"/>
</dbReference>
<proteinExistence type="predicted"/>
<dbReference type="Gene3D" id="3.30.390.150">
    <property type="match status" value="1"/>
</dbReference>
<name>A0A8T2J6U6_9PIPI</name>
<feature type="domain" description="BRICHOS" evidence="2">
    <location>
        <begin position="32"/>
        <end position="124"/>
    </location>
</feature>
<evidence type="ECO:0000313" key="3">
    <source>
        <dbReference type="EMBL" id="KAG8440909.1"/>
    </source>
</evidence>
<reference evidence="3" key="1">
    <citation type="thesis" date="2020" institute="ProQuest LLC" country="789 East Eisenhower Parkway, Ann Arbor, MI, USA">
        <title>Comparative Genomics and Chromosome Evolution.</title>
        <authorList>
            <person name="Mudd A.B."/>
        </authorList>
    </citation>
    <scope>NUCLEOTIDE SEQUENCE</scope>
    <source>
        <strain evidence="3">Female2</strain>
        <tissue evidence="3">Blood</tissue>
    </source>
</reference>
<protein>
    <recommendedName>
        <fullName evidence="2">BRICHOS domain-containing protein</fullName>
    </recommendedName>
</protein>
<dbReference type="PANTHER" id="PTHR16483">
    <property type="entry name" value="GASTROKINE 1"/>
    <property type="match status" value="1"/>
</dbReference>
<dbReference type="InterPro" id="IPR007084">
    <property type="entry name" value="BRICHOS_dom"/>
</dbReference>
<gene>
    <name evidence="3" type="ORF">GDO86_006588</name>
</gene>
<dbReference type="InterPro" id="IPR051772">
    <property type="entry name" value="Gastrokine"/>
</dbReference>